<dbReference type="HOGENOM" id="CLU_063443_1_0_9"/>
<keyword evidence="2" id="KW-1185">Reference proteome</keyword>
<evidence type="ECO:0000313" key="2">
    <source>
        <dbReference type="Proteomes" id="UP000016662"/>
    </source>
</evidence>
<dbReference type="STRING" id="411473.RUMCAL_03168"/>
<sequence length="216" mass="25306">MHEENIYIKSDGSLEDGFEIVSHPMTLEYHTEKMNWKELLREAVSMGYRSHQTSTCGLHVHVNRNAFGDNQAEQEDVISRILFFVEKHWNELFTFSRRSSYNMSRWSARFGFEKTGKQILEKAKSGCNGRYVAVNLNNYHTIEFRLFRGTLKYSTFIATLQMVNHICDAAISLSEEGIDAMSWSEFVSSIREPELIQYLKERRLYVNEMVTESEEM</sequence>
<reference evidence="1 2" key="1">
    <citation type="submission" date="2013-07" db="EMBL/GenBank/DDBJ databases">
        <authorList>
            <person name="Weinstock G."/>
            <person name="Sodergren E."/>
            <person name="Wylie T."/>
            <person name="Fulton L."/>
            <person name="Fulton R."/>
            <person name="Fronick C."/>
            <person name="O'Laughlin M."/>
            <person name="Godfrey J."/>
            <person name="Miner T."/>
            <person name="Herter B."/>
            <person name="Appelbaum E."/>
            <person name="Cordes M."/>
            <person name="Lek S."/>
            <person name="Wollam A."/>
            <person name="Pepin K.H."/>
            <person name="Palsikar V.B."/>
            <person name="Mitreva M."/>
            <person name="Wilson R.K."/>
        </authorList>
    </citation>
    <scope>NUCLEOTIDE SEQUENCE [LARGE SCALE GENOMIC DNA]</scope>
    <source>
        <strain evidence="1 2">ATCC 27760</strain>
    </source>
</reference>
<dbReference type="EMBL" id="AWVF01000417">
    <property type="protein sequence ID" value="ERJ88078.1"/>
    <property type="molecule type" value="Genomic_DNA"/>
</dbReference>
<comment type="caution">
    <text evidence="1">The sequence shown here is derived from an EMBL/GenBank/DDBJ whole genome shotgun (WGS) entry which is preliminary data.</text>
</comment>
<protein>
    <recommendedName>
        <fullName evidence="3">Amidoligase enzyme</fullName>
    </recommendedName>
</protein>
<evidence type="ECO:0000313" key="1">
    <source>
        <dbReference type="EMBL" id="ERJ88078.1"/>
    </source>
</evidence>
<evidence type="ECO:0008006" key="3">
    <source>
        <dbReference type="Google" id="ProtNLM"/>
    </source>
</evidence>
<dbReference type="PATRIC" id="fig|411473.3.peg.2650"/>
<dbReference type="eggNOG" id="ENOG502Z83S">
    <property type="taxonomic scope" value="Bacteria"/>
</dbReference>
<organism evidence="1 2">
    <name type="scientific">Ruminococcus callidus ATCC 27760</name>
    <dbReference type="NCBI Taxonomy" id="411473"/>
    <lineage>
        <taxon>Bacteria</taxon>
        <taxon>Bacillati</taxon>
        <taxon>Bacillota</taxon>
        <taxon>Clostridia</taxon>
        <taxon>Eubacteriales</taxon>
        <taxon>Oscillospiraceae</taxon>
        <taxon>Ruminococcus</taxon>
    </lineage>
</organism>
<dbReference type="AlphaFoldDB" id="U2LLV9"/>
<name>U2LLV9_9FIRM</name>
<dbReference type="InterPro" id="IPR022025">
    <property type="entry name" value="Amidoligase_2"/>
</dbReference>
<proteinExistence type="predicted"/>
<gene>
    <name evidence="1" type="ORF">RUMCAL_03168</name>
</gene>
<accession>U2LLV9</accession>
<dbReference type="Proteomes" id="UP000016662">
    <property type="component" value="Unassembled WGS sequence"/>
</dbReference>
<dbReference type="Pfam" id="PF12224">
    <property type="entry name" value="Amidoligase_2"/>
    <property type="match status" value="1"/>
</dbReference>